<organism evidence="5 6">
    <name type="scientific">Cytobacillus oceanisediminis</name>
    <dbReference type="NCBI Taxonomy" id="665099"/>
    <lineage>
        <taxon>Bacteria</taxon>
        <taxon>Bacillati</taxon>
        <taxon>Bacillota</taxon>
        <taxon>Bacilli</taxon>
        <taxon>Bacillales</taxon>
        <taxon>Bacillaceae</taxon>
        <taxon>Cytobacillus</taxon>
    </lineage>
</organism>
<dbReference type="GeneID" id="65404285"/>
<dbReference type="InterPro" id="IPR020449">
    <property type="entry name" value="Tscrpt_reg_AraC-type_HTH"/>
</dbReference>
<dbReference type="AlphaFoldDB" id="A0A562JRZ8"/>
<comment type="caution">
    <text evidence="5">The sequence shown here is derived from an EMBL/GenBank/DDBJ whole genome shotgun (WGS) entry which is preliminary data.</text>
</comment>
<dbReference type="InterPro" id="IPR009057">
    <property type="entry name" value="Homeodomain-like_sf"/>
</dbReference>
<dbReference type="PANTHER" id="PTHR43280">
    <property type="entry name" value="ARAC-FAMILY TRANSCRIPTIONAL REGULATOR"/>
    <property type="match status" value="1"/>
</dbReference>
<evidence type="ECO:0000259" key="4">
    <source>
        <dbReference type="PROSITE" id="PS01124"/>
    </source>
</evidence>
<dbReference type="OrthoDB" id="9788446at2"/>
<evidence type="ECO:0000313" key="6">
    <source>
        <dbReference type="Proteomes" id="UP000318667"/>
    </source>
</evidence>
<proteinExistence type="predicted"/>
<feature type="domain" description="HTH araC/xylS-type" evidence="4">
    <location>
        <begin position="310"/>
        <end position="408"/>
    </location>
</feature>
<dbReference type="SUPFAM" id="SSF46689">
    <property type="entry name" value="Homeodomain-like"/>
    <property type="match status" value="2"/>
</dbReference>
<keyword evidence="6" id="KW-1185">Reference proteome</keyword>
<dbReference type="SMART" id="SM00342">
    <property type="entry name" value="HTH_ARAC"/>
    <property type="match status" value="1"/>
</dbReference>
<dbReference type="InterPro" id="IPR018062">
    <property type="entry name" value="HTH_AraC-typ_CS"/>
</dbReference>
<keyword evidence="3" id="KW-0804">Transcription</keyword>
<name>A0A562JRZ8_9BACI</name>
<dbReference type="GO" id="GO:0043565">
    <property type="term" value="F:sequence-specific DNA binding"/>
    <property type="evidence" value="ECO:0007669"/>
    <property type="project" value="InterPro"/>
</dbReference>
<evidence type="ECO:0000256" key="3">
    <source>
        <dbReference type="ARBA" id="ARBA00023163"/>
    </source>
</evidence>
<dbReference type="Pfam" id="PF12833">
    <property type="entry name" value="HTH_18"/>
    <property type="match status" value="1"/>
</dbReference>
<sequence>MYSISLAVEDQHEYEKLADWILEEFMESCVLIEKEIKNLDVNIAVIEVRKWHDWVKIHRFRKRNTQCRIIPLLDPSLLYTSPLAIEFKLRHLLVKSVKKHIFIRTLKRAIVDLSNAGTKFIEYDESYNQIHNVHKKEHNHLPFQEAFLRRLLSGDVKNEEELIQSRYFLPGEAIPNVVCFIQGFVRCPARREKDEWHASGLIQKYFRKRFHKRRISFLPYRKHLLMLIQVPFEYVSLKHWNEAENKILDAVEALEKEYGIHLYIGAGTIYREPLFLHQSYREACKARRTSPYERLSLRYFEEITKDEQIQKCTDYIAQYCTEDLSIKRVADQINLSVPYFSRIFKQETGRNFVEYVTFVRMQRAVWLLRHTNHTVEWIAEELGFNTPNYFSGTFKKYVGLSPREYRATEEIIFV</sequence>
<keyword evidence="1" id="KW-0805">Transcription regulation</keyword>
<accession>A0A562JRZ8</accession>
<dbReference type="EMBL" id="VLKI01000008">
    <property type="protein sequence ID" value="TWH85704.1"/>
    <property type="molecule type" value="Genomic_DNA"/>
</dbReference>
<dbReference type="Proteomes" id="UP000318667">
    <property type="component" value="Unassembled WGS sequence"/>
</dbReference>
<keyword evidence="2" id="KW-0238">DNA-binding</keyword>
<dbReference type="RefSeq" id="WP_144543220.1">
    <property type="nucleotide sequence ID" value="NZ_CBCSDC010000005.1"/>
</dbReference>
<evidence type="ECO:0000256" key="2">
    <source>
        <dbReference type="ARBA" id="ARBA00023125"/>
    </source>
</evidence>
<dbReference type="PANTHER" id="PTHR43280:SF28">
    <property type="entry name" value="HTH-TYPE TRANSCRIPTIONAL ACTIVATOR RHAS"/>
    <property type="match status" value="1"/>
</dbReference>
<dbReference type="GO" id="GO:0003700">
    <property type="term" value="F:DNA-binding transcription factor activity"/>
    <property type="evidence" value="ECO:0007669"/>
    <property type="project" value="InterPro"/>
</dbReference>
<dbReference type="Pfam" id="PF17853">
    <property type="entry name" value="GGDEF_2"/>
    <property type="match status" value="1"/>
</dbReference>
<dbReference type="Gene3D" id="1.10.10.60">
    <property type="entry name" value="Homeodomain-like"/>
    <property type="match status" value="2"/>
</dbReference>
<evidence type="ECO:0000313" key="5">
    <source>
        <dbReference type="EMBL" id="TWH85704.1"/>
    </source>
</evidence>
<dbReference type="PROSITE" id="PS00041">
    <property type="entry name" value="HTH_ARAC_FAMILY_1"/>
    <property type="match status" value="1"/>
</dbReference>
<dbReference type="PRINTS" id="PR00032">
    <property type="entry name" value="HTHARAC"/>
</dbReference>
<gene>
    <name evidence="5" type="ORF">IQ19_03129</name>
</gene>
<protein>
    <submittedName>
        <fullName evidence="5">Helix-turn-helix protein</fullName>
    </submittedName>
</protein>
<reference evidence="5 6" key="1">
    <citation type="journal article" date="2015" name="Stand. Genomic Sci.">
        <title>Genomic Encyclopedia of Bacterial and Archaeal Type Strains, Phase III: the genomes of soil and plant-associated and newly described type strains.</title>
        <authorList>
            <person name="Whitman W.B."/>
            <person name="Woyke T."/>
            <person name="Klenk H.P."/>
            <person name="Zhou Y."/>
            <person name="Lilburn T.G."/>
            <person name="Beck B.J."/>
            <person name="De Vos P."/>
            <person name="Vandamme P."/>
            <person name="Eisen J.A."/>
            <person name="Garrity G."/>
            <person name="Hugenholtz P."/>
            <person name="Kyrpides N.C."/>
        </authorList>
    </citation>
    <scope>NUCLEOTIDE SEQUENCE [LARGE SCALE GENOMIC DNA]</scope>
    <source>
        <strain evidence="5 6">CGMCC 1.10115</strain>
    </source>
</reference>
<dbReference type="InterPro" id="IPR018060">
    <property type="entry name" value="HTH_AraC"/>
</dbReference>
<evidence type="ECO:0000256" key="1">
    <source>
        <dbReference type="ARBA" id="ARBA00023015"/>
    </source>
</evidence>
<dbReference type="PROSITE" id="PS01124">
    <property type="entry name" value="HTH_ARAC_FAMILY_2"/>
    <property type="match status" value="1"/>
</dbReference>
<dbReference type="InterPro" id="IPR041522">
    <property type="entry name" value="CdaR_GGDEF"/>
</dbReference>